<protein>
    <recommendedName>
        <fullName evidence="10">Molybdenum transport system permease</fullName>
    </recommendedName>
</protein>
<evidence type="ECO:0000313" key="12">
    <source>
        <dbReference type="EMBL" id="MVA76829.1"/>
    </source>
</evidence>
<dbReference type="Gene3D" id="1.10.3720.10">
    <property type="entry name" value="MetI-like"/>
    <property type="match status" value="1"/>
</dbReference>
<feature type="transmembrane region" description="Helical" evidence="9">
    <location>
        <begin position="98"/>
        <end position="119"/>
    </location>
</feature>
<evidence type="ECO:0000256" key="2">
    <source>
        <dbReference type="ARBA" id="ARBA00007069"/>
    </source>
</evidence>
<feature type="transmembrane region" description="Helical" evidence="9">
    <location>
        <begin position="60"/>
        <end position="86"/>
    </location>
</feature>
<keyword evidence="5 10" id="KW-0500">Molybdenum</keyword>
<evidence type="ECO:0000256" key="8">
    <source>
        <dbReference type="ARBA" id="ARBA00023136"/>
    </source>
</evidence>
<organism evidence="12 13">
    <name type="scientific">Auraticoccus cholistanensis</name>
    <dbReference type="NCBI Taxonomy" id="2656650"/>
    <lineage>
        <taxon>Bacteria</taxon>
        <taxon>Bacillati</taxon>
        <taxon>Actinomycetota</taxon>
        <taxon>Actinomycetes</taxon>
        <taxon>Propionibacteriales</taxon>
        <taxon>Propionibacteriaceae</taxon>
        <taxon>Auraticoccus</taxon>
    </lineage>
</organism>
<dbReference type="SUPFAM" id="SSF161098">
    <property type="entry name" value="MetI-like"/>
    <property type="match status" value="1"/>
</dbReference>
<dbReference type="InterPro" id="IPR011867">
    <property type="entry name" value="ModB_ABC"/>
</dbReference>
<evidence type="ECO:0000256" key="4">
    <source>
        <dbReference type="ARBA" id="ARBA00022475"/>
    </source>
</evidence>
<keyword evidence="3 9" id="KW-0813">Transport</keyword>
<gene>
    <name evidence="12" type="primary">modB</name>
    <name evidence="12" type="ORF">GC722_12460</name>
</gene>
<dbReference type="EMBL" id="WPCU01000008">
    <property type="protein sequence ID" value="MVA76829.1"/>
    <property type="molecule type" value="Genomic_DNA"/>
</dbReference>
<keyword evidence="8 9" id="KW-0472">Membrane</keyword>
<evidence type="ECO:0000259" key="11">
    <source>
        <dbReference type="PROSITE" id="PS50928"/>
    </source>
</evidence>
<comment type="function">
    <text evidence="10">Part of the binding-protein-dependent transport system for molybdenum; probably responsible for the translocation of the substrate across the membrane.</text>
</comment>
<dbReference type="GO" id="GO:0005886">
    <property type="term" value="C:plasma membrane"/>
    <property type="evidence" value="ECO:0007669"/>
    <property type="project" value="UniProtKB-SubCell"/>
</dbReference>
<dbReference type="CDD" id="cd06261">
    <property type="entry name" value="TM_PBP2"/>
    <property type="match status" value="1"/>
</dbReference>
<dbReference type="InterPro" id="IPR035906">
    <property type="entry name" value="MetI-like_sf"/>
</dbReference>
<dbReference type="InterPro" id="IPR006469">
    <property type="entry name" value="NifC_ABC_porter"/>
</dbReference>
<dbReference type="NCBIfam" id="TIGR01581">
    <property type="entry name" value="Mo_ABC_porter"/>
    <property type="match status" value="1"/>
</dbReference>
<keyword evidence="4 10" id="KW-1003">Cell membrane</keyword>
<keyword evidence="6 9" id="KW-0812">Transmembrane</keyword>
<dbReference type="AlphaFoldDB" id="A0A6A9V154"/>
<feature type="transmembrane region" description="Helical" evidence="9">
    <location>
        <begin position="139"/>
        <end position="160"/>
    </location>
</feature>
<dbReference type="PANTHER" id="PTHR30183">
    <property type="entry name" value="MOLYBDENUM TRANSPORT SYSTEM PERMEASE PROTEIN MODB"/>
    <property type="match status" value="1"/>
</dbReference>
<accession>A0A6A9V154</accession>
<dbReference type="PANTHER" id="PTHR30183:SF3">
    <property type="entry name" value="MOLYBDENUM TRANSPORT SYSTEM PERMEASE PROTEIN MODB"/>
    <property type="match status" value="1"/>
</dbReference>
<evidence type="ECO:0000256" key="7">
    <source>
        <dbReference type="ARBA" id="ARBA00022989"/>
    </source>
</evidence>
<dbReference type="Pfam" id="PF00528">
    <property type="entry name" value="BPD_transp_1"/>
    <property type="match status" value="1"/>
</dbReference>
<dbReference type="InterPro" id="IPR000515">
    <property type="entry name" value="MetI-like"/>
</dbReference>
<keyword evidence="13" id="KW-1185">Reference proteome</keyword>
<dbReference type="Proteomes" id="UP000435304">
    <property type="component" value="Unassembled WGS sequence"/>
</dbReference>
<comment type="caution">
    <text evidence="12">The sequence shown here is derived from an EMBL/GenBank/DDBJ whole genome shotgun (WGS) entry which is preliminary data.</text>
</comment>
<evidence type="ECO:0000256" key="5">
    <source>
        <dbReference type="ARBA" id="ARBA00022505"/>
    </source>
</evidence>
<dbReference type="PROSITE" id="PS50928">
    <property type="entry name" value="ABC_TM1"/>
    <property type="match status" value="1"/>
</dbReference>
<name>A0A6A9V154_9ACTN</name>
<feature type="domain" description="ABC transmembrane type-1" evidence="11">
    <location>
        <begin position="60"/>
        <end position="263"/>
    </location>
</feature>
<dbReference type="GO" id="GO:0015098">
    <property type="term" value="F:molybdate ion transmembrane transporter activity"/>
    <property type="evidence" value="ECO:0007669"/>
    <property type="project" value="UniProtKB-UniRule"/>
</dbReference>
<proteinExistence type="inferred from homology"/>
<feature type="transmembrane region" description="Helical" evidence="9">
    <location>
        <begin position="189"/>
        <end position="207"/>
    </location>
</feature>
<evidence type="ECO:0000313" key="13">
    <source>
        <dbReference type="Proteomes" id="UP000435304"/>
    </source>
</evidence>
<evidence type="ECO:0000256" key="3">
    <source>
        <dbReference type="ARBA" id="ARBA00022448"/>
    </source>
</evidence>
<evidence type="ECO:0000256" key="9">
    <source>
        <dbReference type="RuleBase" id="RU363032"/>
    </source>
</evidence>
<reference evidence="12 13" key="1">
    <citation type="submission" date="2019-12" db="EMBL/GenBank/DDBJ databases">
        <title>Auraticoccus cholistani sp. nov., an actinomycete isolated from soil of Cholistan desert.</title>
        <authorList>
            <person name="Cheema M.T."/>
        </authorList>
    </citation>
    <scope>NUCLEOTIDE SEQUENCE [LARGE SCALE GENOMIC DNA]</scope>
    <source>
        <strain evidence="12 13">F435</strain>
    </source>
</reference>
<dbReference type="NCBIfam" id="TIGR02141">
    <property type="entry name" value="modB_ABC"/>
    <property type="match status" value="1"/>
</dbReference>
<evidence type="ECO:0000256" key="1">
    <source>
        <dbReference type="ARBA" id="ARBA00004651"/>
    </source>
</evidence>
<evidence type="ECO:0000256" key="6">
    <source>
        <dbReference type="ARBA" id="ARBA00022692"/>
    </source>
</evidence>
<comment type="subcellular location">
    <subcellularLocation>
        <location evidence="1 9">Cell membrane</location>
        <topology evidence="1 9">Multi-pass membrane protein</topology>
    </subcellularLocation>
</comment>
<keyword evidence="7 9" id="KW-1133">Transmembrane helix</keyword>
<feature type="transmembrane region" description="Helical" evidence="9">
    <location>
        <begin position="243"/>
        <end position="263"/>
    </location>
</feature>
<comment type="similarity">
    <text evidence="2 10">Belongs to the binding-protein-dependent transport system permease family. CysTW subfamily.</text>
</comment>
<evidence type="ECO:0000256" key="10">
    <source>
        <dbReference type="RuleBase" id="RU365097"/>
    </source>
</evidence>
<feature type="transmembrane region" description="Helical" evidence="9">
    <location>
        <begin position="20"/>
        <end position="40"/>
    </location>
</feature>
<sequence length="271" mass="28411">MPAGRGTPLRPPRERAPWPLLAAAGLALLWLTVPLLGLVARAPWARLGEVLGSTPARQALALSAGTAGLATVVVVLLGVPLAWLLARPRSRAAGWLRALVTVPLILPPVVGGVALLSVWGRSGLLGGPLHDLTGWALPFTPWAVVVAQVFVGLPFLVLSVEGSLRALDRRHEEVSATLGATGWQTFTRVTLPLLAPGVLAGAVLAWARALGEFGATITFAGNFPGTTRTVPLQVYLSLEDDPGAALVLSVLLMGVPLVVLLLLRGRWTARW</sequence>